<reference evidence="2 3" key="1">
    <citation type="journal article" date="2018" name="MBio">
        <title>Comparative Genomics Reveals the Core Gene Toolbox for the Fungus-Insect Symbiosis.</title>
        <authorList>
            <person name="Wang Y."/>
            <person name="Stata M."/>
            <person name="Wang W."/>
            <person name="Stajich J.E."/>
            <person name="White M.M."/>
            <person name="Moncalvo J.M."/>
        </authorList>
    </citation>
    <scope>NUCLEOTIDE SEQUENCE [LARGE SCALE GENOMIC DNA]</scope>
    <source>
        <strain evidence="2 3">AUS-77-4</strain>
    </source>
</reference>
<sequence length="114" mass="12850">MFFKLFYFAIISSAVLFSRIAGFQQKNVVVYQDIDLKGKSEKFSNVKANTCYNTDGSSAEWNPDPESYIFFFNGGNCTDGTEGMKSSSRTKLLSLKKELGGKIKSFFIYTAEEE</sequence>
<evidence type="ECO:0000256" key="1">
    <source>
        <dbReference type="SAM" id="SignalP"/>
    </source>
</evidence>
<gene>
    <name evidence="2" type="ORF">BB559_000347</name>
</gene>
<keyword evidence="3" id="KW-1185">Reference proteome</keyword>
<feature type="signal peptide" evidence="1">
    <location>
        <begin position="1"/>
        <end position="22"/>
    </location>
</feature>
<organism evidence="2 3">
    <name type="scientific">Furculomyces boomerangus</name>
    <dbReference type="NCBI Taxonomy" id="61424"/>
    <lineage>
        <taxon>Eukaryota</taxon>
        <taxon>Fungi</taxon>
        <taxon>Fungi incertae sedis</taxon>
        <taxon>Zoopagomycota</taxon>
        <taxon>Kickxellomycotina</taxon>
        <taxon>Harpellomycetes</taxon>
        <taxon>Harpellales</taxon>
        <taxon>Harpellaceae</taxon>
        <taxon>Furculomyces</taxon>
    </lineage>
</organism>
<evidence type="ECO:0000313" key="3">
    <source>
        <dbReference type="Proteomes" id="UP000245699"/>
    </source>
</evidence>
<dbReference type="EMBL" id="MBFT01000016">
    <property type="protein sequence ID" value="PVU99854.1"/>
    <property type="molecule type" value="Genomic_DNA"/>
</dbReference>
<name>A0A2T9Z5P2_9FUNG</name>
<evidence type="ECO:0000313" key="2">
    <source>
        <dbReference type="EMBL" id="PVU99854.1"/>
    </source>
</evidence>
<dbReference type="AlphaFoldDB" id="A0A2T9Z5P2"/>
<proteinExistence type="predicted"/>
<feature type="chain" id="PRO_5015575837" evidence="1">
    <location>
        <begin position="23"/>
        <end position="114"/>
    </location>
</feature>
<dbReference type="Proteomes" id="UP000245699">
    <property type="component" value="Unassembled WGS sequence"/>
</dbReference>
<comment type="caution">
    <text evidence="2">The sequence shown here is derived from an EMBL/GenBank/DDBJ whole genome shotgun (WGS) entry which is preliminary data.</text>
</comment>
<protein>
    <submittedName>
        <fullName evidence="2">Uncharacterized protein</fullName>
    </submittedName>
</protein>
<keyword evidence="1" id="KW-0732">Signal</keyword>
<accession>A0A2T9Z5P2</accession>